<keyword evidence="3" id="KW-0285">Flavoprotein</keyword>
<comment type="similarity">
    <text evidence="3">Belongs to the flavin monoamine oxidase family.</text>
</comment>
<dbReference type="PANTHER" id="PTHR10742">
    <property type="entry name" value="FLAVIN MONOAMINE OXIDASE"/>
    <property type="match status" value="1"/>
</dbReference>
<protein>
    <recommendedName>
        <fullName evidence="3">Amine oxidase</fullName>
        <ecNumber evidence="3">1.4.3.-</ecNumber>
    </recommendedName>
</protein>
<feature type="domain" description="Amine oxidase" evidence="5">
    <location>
        <begin position="46"/>
        <end position="480"/>
    </location>
</feature>
<comment type="caution">
    <text evidence="6">The sequence shown here is derived from an EMBL/GenBank/DDBJ whole genome shotgun (WGS) entry which is preliminary data.</text>
</comment>
<dbReference type="EMBL" id="JBEFKJ010000015">
    <property type="protein sequence ID" value="KAL2041964.1"/>
    <property type="molecule type" value="Genomic_DNA"/>
</dbReference>
<feature type="signal peptide" evidence="4">
    <location>
        <begin position="1"/>
        <end position="20"/>
    </location>
</feature>
<name>A0ABR4A8Y8_9LECA</name>
<dbReference type="InterPro" id="IPR001613">
    <property type="entry name" value="Flavin_amine_oxidase"/>
</dbReference>
<sequence>MQIKSLTASLALLGLNGANASPLSRRSYTATPCKKTSVAILGAGTAGITAAQGLTNKSVTDFIIVEYNGDIGGRVAHTTFGAHNQSYTVELGANWVQGTVTPPGPSNPIWSLALLYNLRNTYSNYSSLETFKQNGANDFTDLTAQYLNAYSTLEQDAGYILTENLQDRSTRAGLSLAGWKPHKNPEAQASEWFQWDFEYAYPPEQSSQEFGIINYNTTFYQYSPANNYVFDPRGFNAFIKGTAATFLTPNDPRLLLNTIVTNVSYSETGVTVYNQDGSCIDADYAICTFSLGVLQNDVVTFDPELPSWKQMGIATFQMGTYTKIFLQFPPDQVFWNKSTQFFLYADPVERGYYPVFQSLDGPGFLEGSGILFVTVVDQQSYQVESQDDETTKTQVMAVLRHMFGAANVPDPIAFMYPRWSLEPWAFGSYSNWPPGTTLEMHQNLRANLGRLYFAGEATSTEYYGFLHGAFFEGQAVAGEIADCITRGTNCSGEYNYRELHGTTPLSEYNAANGWDVSSFLTYGLSA</sequence>
<dbReference type="SUPFAM" id="SSF54373">
    <property type="entry name" value="FAD-linked reductases, C-terminal domain"/>
    <property type="match status" value="1"/>
</dbReference>
<dbReference type="Gene3D" id="3.90.660.10">
    <property type="match status" value="1"/>
</dbReference>
<dbReference type="PANTHER" id="PTHR10742:SF313">
    <property type="entry name" value="AMINE OXIDASE"/>
    <property type="match status" value="1"/>
</dbReference>
<dbReference type="Proteomes" id="UP001590950">
    <property type="component" value="Unassembled WGS sequence"/>
</dbReference>
<dbReference type="Pfam" id="PF01593">
    <property type="entry name" value="Amino_oxidase"/>
    <property type="match status" value="1"/>
</dbReference>
<evidence type="ECO:0000256" key="4">
    <source>
        <dbReference type="SAM" id="SignalP"/>
    </source>
</evidence>
<evidence type="ECO:0000259" key="5">
    <source>
        <dbReference type="Pfam" id="PF01593"/>
    </source>
</evidence>
<keyword evidence="4" id="KW-0732">Signal</keyword>
<dbReference type="InterPro" id="IPR036188">
    <property type="entry name" value="FAD/NAD-bd_sf"/>
</dbReference>
<accession>A0ABR4A8Y8</accession>
<dbReference type="InterPro" id="IPR050281">
    <property type="entry name" value="Flavin_monoamine_oxidase"/>
</dbReference>
<proteinExistence type="inferred from homology"/>
<dbReference type="SUPFAM" id="SSF51905">
    <property type="entry name" value="FAD/NAD(P)-binding domain"/>
    <property type="match status" value="1"/>
</dbReference>
<keyword evidence="7" id="KW-1185">Reference proteome</keyword>
<evidence type="ECO:0000313" key="7">
    <source>
        <dbReference type="Proteomes" id="UP001590950"/>
    </source>
</evidence>
<reference evidence="6 7" key="1">
    <citation type="submission" date="2024-09" db="EMBL/GenBank/DDBJ databases">
        <title>Rethinking Asexuality: The Enigmatic Case of Functional Sexual Genes in Lepraria (Stereocaulaceae).</title>
        <authorList>
            <person name="Doellman M."/>
            <person name="Sun Y."/>
            <person name="Barcenas-Pena A."/>
            <person name="Lumbsch H.T."/>
            <person name="Grewe F."/>
        </authorList>
    </citation>
    <scope>NUCLEOTIDE SEQUENCE [LARGE SCALE GENOMIC DNA]</scope>
    <source>
        <strain evidence="6 7">Mercado 3170</strain>
    </source>
</reference>
<dbReference type="InterPro" id="IPR002937">
    <property type="entry name" value="Amino_oxidase"/>
</dbReference>
<keyword evidence="2 3" id="KW-0560">Oxidoreductase</keyword>
<feature type="chain" id="PRO_5045283546" description="Amine oxidase" evidence="4">
    <location>
        <begin position="21"/>
        <end position="526"/>
    </location>
</feature>
<evidence type="ECO:0000313" key="6">
    <source>
        <dbReference type="EMBL" id="KAL2041964.1"/>
    </source>
</evidence>
<dbReference type="PRINTS" id="PR00757">
    <property type="entry name" value="AMINEOXDASEF"/>
</dbReference>
<organism evidence="6 7">
    <name type="scientific">Stereocaulon virgatum</name>
    <dbReference type="NCBI Taxonomy" id="373712"/>
    <lineage>
        <taxon>Eukaryota</taxon>
        <taxon>Fungi</taxon>
        <taxon>Dikarya</taxon>
        <taxon>Ascomycota</taxon>
        <taxon>Pezizomycotina</taxon>
        <taxon>Lecanoromycetes</taxon>
        <taxon>OSLEUM clade</taxon>
        <taxon>Lecanoromycetidae</taxon>
        <taxon>Lecanorales</taxon>
        <taxon>Lecanorineae</taxon>
        <taxon>Stereocaulaceae</taxon>
        <taxon>Stereocaulon</taxon>
    </lineage>
</organism>
<comment type="cofactor">
    <cofactor evidence="1 3">
        <name>FAD</name>
        <dbReference type="ChEBI" id="CHEBI:57692"/>
    </cofactor>
</comment>
<evidence type="ECO:0000256" key="2">
    <source>
        <dbReference type="ARBA" id="ARBA00023002"/>
    </source>
</evidence>
<dbReference type="Gene3D" id="3.50.50.60">
    <property type="entry name" value="FAD/NAD(P)-binding domain"/>
    <property type="match status" value="1"/>
</dbReference>
<gene>
    <name evidence="6" type="ORF">N7G274_005152</name>
</gene>
<dbReference type="EC" id="1.4.3.-" evidence="3"/>
<evidence type="ECO:0000256" key="1">
    <source>
        <dbReference type="ARBA" id="ARBA00001974"/>
    </source>
</evidence>
<keyword evidence="3" id="KW-0274">FAD</keyword>
<evidence type="ECO:0000256" key="3">
    <source>
        <dbReference type="RuleBase" id="RU362067"/>
    </source>
</evidence>